<accession>A0A2J6SMV1</accession>
<dbReference type="Proteomes" id="UP000235371">
    <property type="component" value="Unassembled WGS sequence"/>
</dbReference>
<evidence type="ECO:0000313" key="1">
    <source>
        <dbReference type="EMBL" id="PMD52106.1"/>
    </source>
</evidence>
<dbReference type="RefSeq" id="XP_024729010.1">
    <property type="nucleotide sequence ID" value="XM_024871347.1"/>
</dbReference>
<gene>
    <name evidence="1" type="ORF">K444DRAFT_253565</name>
</gene>
<keyword evidence="2" id="KW-1185">Reference proteome</keyword>
<organism evidence="1 2">
    <name type="scientific">Hyaloscypha bicolor E</name>
    <dbReference type="NCBI Taxonomy" id="1095630"/>
    <lineage>
        <taxon>Eukaryota</taxon>
        <taxon>Fungi</taxon>
        <taxon>Dikarya</taxon>
        <taxon>Ascomycota</taxon>
        <taxon>Pezizomycotina</taxon>
        <taxon>Leotiomycetes</taxon>
        <taxon>Helotiales</taxon>
        <taxon>Hyaloscyphaceae</taxon>
        <taxon>Hyaloscypha</taxon>
        <taxon>Hyaloscypha bicolor</taxon>
    </lineage>
</organism>
<dbReference type="GeneID" id="36579429"/>
<evidence type="ECO:0000313" key="2">
    <source>
        <dbReference type="Proteomes" id="UP000235371"/>
    </source>
</evidence>
<dbReference type="AlphaFoldDB" id="A0A2J6SMV1"/>
<dbReference type="InParanoid" id="A0A2J6SMV1"/>
<dbReference type="EMBL" id="KZ613912">
    <property type="protein sequence ID" value="PMD52106.1"/>
    <property type="molecule type" value="Genomic_DNA"/>
</dbReference>
<proteinExistence type="predicted"/>
<reference evidence="1 2" key="1">
    <citation type="submission" date="2016-04" db="EMBL/GenBank/DDBJ databases">
        <title>A degradative enzymes factory behind the ericoid mycorrhizal symbiosis.</title>
        <authorList>
            <consortium name="DOE Joint Genome Institute"/>
            <person name="Martino E."/>
            <person name="Morin E."/>
            <person name="Grelet G."/>
            <person name="Kuo A."/>
            <person name="Kohler A."/>
            <person name="Daghino S."/>
            <person name="Barry K."/>
            <person name="Choi C."/>
            <person name="Cichocki N."/>
            <person name="Clum A."/>
            <person name="Copeland A."/>
            <person name="Hainaut M."/>
            <person name="Haridas S."/>
            <person name="Labutti K."/>
            <person name="Lindquist E."/>
            <person name="Lipzen A."/>
            <person name="Khouja H.-R."/>
            <person name="Murat C."/>
            <person name="Ohm R."/>
            <person name="Olson A."/>
            <person name="Spatafora J."/>
            <person name="Veneault-Fourrey C."/>
            <person name="Henrissat B."/>
            <person name="Grigoriev I."/>
            <person name="Martin F."/>
            <person name="Perotto S."/>
        </authorList>
    </citation>
    <scope>NUCLEOTIDE SEQUENCE [LARGE SCALE GENOMIC DNA]</scope>
    <source>
        <strain evidence="1 2">E</strain>
    </source>
</reference>
<sequence length="142" mass="15996">MDFPSPTTRPLPFIRTYRQQIRTPFDSLIAVFHCPDPLSPLVATRHAPANHSHHLTTLYHKSLPEHLPTLRLVAPVLWAQQLPLPISIASRPLLSQALSTPPDDLHVSRLRSQSSLPSYNPDPAFDRRIIFAFSKTVRGLSI</sequence>
<name>A0A2J6SMV1_9HELO</name>
<protein>
    <submittedName>
        <fullName evidence="1">Uncharacterized protein</fullName>
    </submittedName>
</protein>